<comment type="caution">
    <text evidence="7">The sequence shown here is derived from an EMBL/GenBank/DDBJ whole genome shotgun (WGS) entry which is preliminary data.</text>
</comment>
<dbReference type="RefSeq" id="WP_109235454.1">
    <property type="nucleotide sequence ID" value="NZ_BMXZ01000001.1"/>
</dbReference>
<reference evidence="7 8" key="1">
    <citation type="journal article" date="2018" name="Genome Announc.">
        <title>Ignatzschineria cameli sp. nov., isolated from necrotic foot tissue of dromedaries (Camelus dromedarius) and associated maggots (Wohlfahrtia species) in Dubai.</title>
        <authorList>
            <person name="Tsang C.C."/>
            <person name="Tang J.Y."/>
            <person name="Fong J.Y."/>
            <person name="Kinne J."/>
            <person name="Lee H.H."/>
            <person name="Joseph M."/>
            <person name="Jose S."/>
            <person name="Schuster R.K."/>
            <person name="Tang Y."/>
            <person name="Sivakumar S."/>
            <person name="Chen J.H."/>
            <person name="Teng J.L."/>
            <person name="Lau S.K."/>
            <person name="Wernery U."/>
            <person name="Woo P.C."/>
        </authorList>
    </citation>
    <scope>NUCLEOTIDE SEQUENCE [LARGE SCALE GENOMIC DNA]</scope>
    <source>
        <strain evidence="7 8">KCTC 22643</strain>
    </source>
</reference>
<evidence type="ECO:0000256" key="5">
    <source>
        <dbReference type="ARBA" id="ARBA00023136"/>
    </source>
</evidence>
<evidence type="ECO:0000313" key="8">
    <source>
        <dbReference type="Proteomes" id="UP000244948"/>
    </source>
</evidence>
<sequence>MLTIYKNSDERLIQKSVIHPNHLLLLIDPNMDEINQMTRHFQLPAKFFTDALDQDERPRLERDEHGYLIVLNLPIKNPKAGEKHEPPYITQPLGIIHTDSNLILVSRQHHPLIEQLINGECGDFQTEMKTRITLLLFKAVAKAYDDHLGYINDAAAALQQKLRASYQNRELFSLIELSKSLVFFSTSLSALAILYRQMMQGRTFKIQESDRKLLDTILVDIEQSAEVAEMRRESLSNLMDAYAAIVHNNLNTVLKALTAIAIVMIIPTMIGSIFSMNVALPNEDDPATTIIVATIMAGLSLLLILFFYFKRYLRLH</sequence>
<dbReference type="InterPro" id="IPR045861">
    <property type="entry name" value="CorA_cytoplasmic_dom"/>
</dbReference>
<organism evidence="7 8">
    <name type="scientific">Ignatzschineria indica</name>
    <dbReference type="NCBI Taxonomy" id="472583"/>
    <lineage>
        <taxon>Bacteria</taxon>
        <taxon>Pseudomonadati</taxon>
        <taxon>Pseudomonadota</taxon>
        <taxon>Gammaproteobacteria</taxon>
        <taxon>Cardiobacteriales</taxon>
        <taxon>Ignatzschineriaceae</taxon>
        <taxon>Ignatzschineria</taxon>
    </lineage>
</organism>
<dbReference type="InterPro" id="IPR002523">
    <property type="entry name" value="MgTranspt_CorA/ZnTranspt_ZntB"/>
</dbReference>
<gene>
    <name evidence="7" type="ORF">DC082_01530</name>
</gene>
<evidence type="ECO:0000256" key="1">
    <source>
        <dbReference type="ARBA" id="ARBA00004141"/>
    </source>
</evidence>
<name>A0A2U2AM01_9GAMM</name>
<feature type="transmembrane region" description="Helical" evidence="6">
    <location>
        <begin position="171"/>
        <end position="195"/>
    </location>
</feature>
<dbReference type="AlphaFoldDB" id="A0A2U2AM01"/>
<dbReference type="Gene3D" id="3.30.460.20">
    <property type="entry name" value="CorA soluble domain-like"/>
    <property type="match status" value="1"/>
</dbReference>
<keyword evidence="3 6" id="KW-0812">Transmembrane</keyword>
<dbReference type="PANTHER" id="PTHR47891:SF2">
    <property type="entry name" value="MAGNESIUM AND COBALT TRANSPORTER"/>
    <property type="match status" value="1"/>
</dbReference>
<dbReference type="CDD" id="cd12827">
    <property type="entry name" value="EcCorA_ZntB-like_u2"/>
    <property type="match status" value="1"/>
</dbReference>
<evidence type="ECO:0000256" key="6">
    <source>
        <dbReference type="SAM" id="Phobius"/>
    </source>
</evidence>
<dbReference type="InterPro" id="IPR047199">
    <property type="entry name" value="CorA-like"/>
</dbReference>
<dbReference type="InterPro" id="IPR045863">
    <property type="entry name" value="CorA_TM1_TM2"/>
</dbReference>
<evidence type="ECO:0000256" key="4">
    <source>
        <dbReference type="ARBA" id="ARBA00022989"/>
    </source>
</evidence>
<dbReference type="Pfam" id="PF01544">
    <property type="entry name" value="CorA"/>
    <property type="match status" value="1"/>
</dbReference>
<dbReference type="SUPFAM" id="SSF143865">
    <property type="entry name" value="CorA soluble domain-like"/>
    <property type="match status" value="1"/>
</dbReference>
<comment type="subcellular location">
    <subcellularLocation>
        <location evidence="1">Membrane</location>
        <topology evidence="1">Multi-pass membrane protein</topology>
    </subcellularLocation>
</comment>
<evidence type="ECO:0000313" key="7">
    <source>
        <dbReference type="EMBL" id="PWD84252.1"/>
    </source>
</evidence>
<protein>
    <submittedName>
        <fullName evidence="7">Magnesium transporter CorA family protein</fullName>
    </submittedName>
</protein>
<dbReference type="EMBL" id="QEWR01000002">
    <property type="protein sequence ID" value="PWD84252.1"/>
    <property type="molecule type" value="Genomic_DNA"/>
</dbReference>
<keyword evidence="5 6" id="KW-0472">Membrane</keyword>
<dbReference type="GO" id="GO:0016020">
    <property type="term" value="C:membrane"/>
    <property type="evidence" value="ECO:0007669"/>
    <property type="project" value="UniProtKB-SubCell"/>
</dbReference>
<dbReference type="PANTHER" id="PTHR47891">
    <property type="entry name" value="TRANSPORTER-RELATED"/>
    <property type="match status" value="1"/>
</dbReference>
<dbReference type="GO" id="GO:0046873">
    <property type="term" value="F:metal ion transmembrane transporter activity"/>
    <property type="evidence" value="ECO:0007669"/>
    <property type="project" value="InterPro"/>
</dbReference>
<evidence type="ECO:0000256" key="3">
    <source>
        <dbReference type="ARBA" id="ARBA00022692"/>
    </source>
</evidence>
<dbReference type="Proteomes" id="UP000244948">
    <property type="component" value="Unassembled WGS sequence"/>
</dbReference>
<dbReference type="SUPFAM" id="SSF144083">
    <property type="entry name" value="Magnesium transport protein CorA, transmembrane region"/>
    <property type="match status" value="1"/>
</dbReference>
<accession>A0A2U2AM01</accession>
<feature type="transmembrane region" description="Helical" evidence="6">
    <location>
        <begin position="256"/>
        <end position="275"/>
    </location>
</feature>
<evidence type="ECO:0000256" key="2">
    <source>
        <dbReference type="ARBA" id="ARBA00009765"/>
    </source>
</evidence>
<keyword evidence="4 6" id="KW-1133">Transmembrane helix</keyword>
<comment type="similarity">
    <text evidence="2">Belongs to the CorA metal ion transporter (MIT) (TC 1.A.35) family.</text>
</comment>
<keyword evidence="8" id="KW-1185">Reference proteome</keyword>
<dbReference type="Gene3D" id="1.20.58.340">
    <property type="entry name" value="Magnesium transport protein CorA, transmembrane region"/>
    <property type="match status" value="2"/>
</dbReference>
<proteinExistence type="inferred from homology"/>
<feature type="transmembrane region" description="Helical" evidence="6">
    <location>
        <begin position="287"/>
        <end position="309"/>
    </location>
</feature>